<dbReference type="Proteomes" id="UP000029998">
    <property type="component" value="Unassembled WGS sequence"/>
</dbReference>
<reference evidence="2 3" key="1">
    <citation type="submission" date="2013-08" db="EMBL/GenBank/DDBJ databases">
        <title>Genome sequencing of Lysobacter.</title>
        <authorList>
            <person name="Zhang S."/>
            <person name="Wang G."/>
        </authorList>
    </citation>
    <scope>NUCLEOTIDE SEQUENCE [LARGE SCALE GENOMIC DNA]</scope>
    <source>
        <strain evidence="2 3">GH1-9</strain>
    </source>
</reference>
<dbReference type="OrthoDB" id="6024209at2"/>
<dbReference type="EMBL" id="AVPU01000007">
    <property type="protein sequence ID" value="KGM55146.1"/>
    <property type="molecule type" value="Genomic_DNA"/>
</dbReference>
<dbReference type="AlphaFoldDB" id="A0A0A0EW05"/>
<keyword evidence="1" id="KW-0732">Signal</keyword>
<accession>A0A0A0EW05</accession>
<evidence type="ECO:0000256" key="1">
    <source>
        <dbReference type="SAM" id="SignalP"/>
    </source>
</evidence>
<comment type="caution">
    <text evidence="2">The sequence shown here is derived from an EMBL/GenBank/DDBJ whole genome shotgun (WGS) entry which is preliminary data.</text>
</comment>
<keyword evidence="3" id="KW-1185">Reference proteome</keyword>
<evidence type="ECO:0000313" key="3">
    <source>
        <dbReference type="Proteomes" id="UP000029998"/>
    </source>
</evidence>
<feature type="signal peptide" evidence="1">
    <location>
        <begin position="1"/>
        <end position="20"/>
    </location>
</feature>
<protein>
    <submittedName>
        <fullName evidence="2">Uncharacterized protein</fullName>
    </submittedName>
</protein>
<dbReference type="STRING" id="1385517.N800_00515"/>
<dbReference type="RefSeq" id="WP_036135960.1">
    <property type="nucleotide sequence ID" value="NZ_AVPU01000007.1"/>
</dbReference>
<name>A0A0A0EW05_9GAMM</name>
<proteinExistence type="predicted"/>
<evidence type="ECO:0000313" key="2">
    <source>
        <dbReference type="EMBL" id="KGM55146.1"/>
    </source>
</evidence>
<feature type="chain" id="PRO_5001962578" evidence="1">
    <location>
        <begin position="21"/>
        <end position="150"/>
    </location>
</feature>
<gene>
    <name evidence="2" type="ORF">N800_00515</name>
</gene>
<organism evidence="2 3">
    <name type="scientific">Lysobacter daejeonensis GH1-9</name>
    <dbReference type="NCBI Taxonomy" id="1385517"/>
    <lineage>
        <taxon>Bacteria</taxon>
        <taxon>Pseudomonadati</taxon>
        <taxon>Pseudomonadota</taxon>
        <taxon>Gammaproteobacteria</taxon>
        <taxon>Lysobacterales</taxon>
        <taxon>Lysobacteraceae</taxon>
        <taxon>Aerolutibacter</taxon>
    </lineage>
</organism>
<sequence>MFVRKALVLCLFMAATRGYAGEAASSEPAAVLDAVPGCVEAKMGRVSVSIGSKDTRAARGVSYQQAFGKLAHAAAERGGNAVVLRQNEAAYVTRSKSIDPRPGYIALEGLVIRLPTDATACTWTPIDVDAFAERAASAQREDITTENKSF</sequence>